<dbReference type="AlphaFoldDB" id="A0A9P9W863"/>
<keyword evidence="2" id="KW-1185">Reference proteome</keyword>
<comment type="caution">
    <text evidence="1">The sequence shown here is derived from an EMBL/GenBank/DDBJ whole genome shotgun (WGS) entry which is preliminary data.</text>
</comment>
<dbReference type="Proteomes" id="UP000829685">
    <property type="component" value="Unassembled WGS sequence"/>
</dbReference>
<dbReference type="InterPro" id="IPR029063">
    <property type="entry name" value="SAM-dependent_MTases_sf"/>
</dbReference>
<reference evidence="1" key="1">
    <citation type="submission" date="2021-03" db="EMBL/GenBank/DDBJ databases">
        <title>Revisited historic fungal species revealed as producer of novel bioactive compounds through whole genome sequencing and comparative genomics.</title>
        <authorList>
            <person name="Vignolle G.A."/>
            <person name="Hochenegger N."/>
            <person name="Mach R.L."/>
            <person name="Mach-Aigner A.R."/>
            <person name="Javad Rahimi M."/>
            <person name="Salim K.A."/>
            <person name="Chan C.M."/>
            <person name="Lim L.B.L."/>
            <person name="Cai F."/>
            <person name="Druzhinina I.S."/>
            <person name="U'Ren J.M."/>
            <person name="Derntl C."/>
        </authorList>
    </citation>
    <scope>NUCLEOTIDE SEQUENCE</scope>
    <source>
        <strain evidence="1">TUCIM 5799</strain>
    </source>
</reference>
<organism evidence="1 2">
    <name type="scientific">Neoarthrinium moseri</name>
    <dbReference type="NCBI Taxonomy" id="1658444"/>
    <lineage>
        <taxon>Eukaryota</taxon>
        <taxon>Fungi</taxon>
        <taxon>Dikarya</taxon>
        <taxon>Ascomycota</taxon>
        <taxon>Pezizomycotina</taxon>
        <taxon>Sordariomycetes</taxon>
        <taxon>Xylariomycetidae</taxon>
        <taxon>Amphisphaeriales</taxon>
        <taxon>Apiosporaceae</taxon>
        <taxon>Neoarthrinium</taxon>
    </lineage>
</organism>
<dbReference type="EMBL" id="JAFIMR010000080">
    <property type="protein sequence ID" value="KAI1849005.1"/>
    <property type="molecule type" value="Genomic_DNA"/>
</dbReference>
<proteinExistence type="predicted"/>
<gene>
    <name evidence="1" type="ORF">JX265_013702</name>
</gene>
<evidence type="ECO:0000313" key="1">
    <source>
        <dbReference type="EMBL" id="KAI1849005.1"/>
    </source>
</evidence>
<accession>A0A9P9W863</accession>
<dbReference type="Gene3D" id="3.40.50.150">
    <property type="entry name" value="Vaccinia Virus protein VP39"/>
    <property type="match status" value="1"/>
</dbReference>
<sequence>MSPPTRVEPATDPLESGHKYKYLFLVDEVPETRDLQYTSIIEMLVLHGFGHNGSEPGSMYLAPVQSDSFRSKCQFKIGQFEEKNPWQNDAPFDFVFGRGLFWSSASLEQFIEEAFRQITSGGWLELQNFKLDIKCSLDGDEARSADQLLKASKYGRPLADMKLWMESAGFRNVQERSAPCTEHTLDGAKRGLEAAFIREPRLQVLRGALDNPVFAKEFQMQVVHGQKPIVSCDGVSCECKKGSDKICLTSIKEFDLVSVSLPPEDERVVIWSKRYKWGITLKPSTLKTGLLPLLEREENLGLEVYGNRFVGHRLDMDVASGILNVILHVDFVDEQLMTNLLEEAWKLDR</sequence>
<protein>
    <submittedName>
        <fullName evidence="1">Uncharacterized protein</fullName>
    </submittedName>
</protein>
<evidence type="ECO:0000313" key="2">
    <source>
        <dbReference type="Proteomes" id="UP000829685"/>
    </source>
</evidence>
<name>A0A9P9W863_9PEZI</name>
<dbReference type="SUPFAM" id="SSF53335">
    <property type="entry name" value="S-adenosyl-L-methionine-dependent methyltransferases"/>
    <property type="match status" value="1"/>
</dbReference>